<dbReference type="InterPro" id="IPR001789">
    <property type="entry name" value="Sig_transdc_resp-reg_receiver"/>
</dbReference>
<dbReference type="SMART" id="SM00091">
    <property type="entry name" value="PAS"/>
    <property type="match status" value="2"/>
</dbReference>
<dbReference type="Pfam" id="PF13188">
    <property type="entry name" value="PAS_8"/>
    <property type="match status" value="1"/>
</dbReference>
<feature type="modified residue" description="4-aspartylphosphate" evidence="9">
    <location>
        <position position="65"/>
    </location>
</feature>
<evidence type="ECO:0000256" key="3">
    <source>
        <dbReference type="ARBA" id="ARBA00022553"/>
    </source>
</evidence>
<evidence type="ECO:0000313" key="14">
    <source>
        <dbReference type="Proteomes" id="UP001368328"/>
    </source>
</evidence>
<dbReference type="SMART" id="SM00448">
    <property type="entry name" value="REC"/>
    <property type="match status" value="1"/>
</dbReference>
<keyword evidence="5" id="KW-0547">Nucleotide-binding</keyword>
<proteinExistence type="predicted"/>
<dbReference type="InterPro" id="IPR003661">
    <property type="entry name" value="HisK_dim/P_dom"/>
</dbReference>
<dbReference type="NCBIfam" id="TIGR00229">
    <property type="entry name" value="sensory_box"/>
    <property type="match status" value="2"/>
</dbReference>
<keyword evidence="14" id="KW-1185">Reference proteome</keyword>
<evidence type="ECO:0000256" key="9">
    <source>
        <dbReference type="PROSITE-ProRule" id="PRU00169"/>
    </source>
</evidence>
<dbReference type="Pfam" id="PF13426">
    <property type="entry name" value="PAS_9"/>
    <property type="match status" value="1"/>
</dbReference>
<evidence type="ECO:0000259" key="11">
    <source>
        <dbReference type="PROSITE" id="PS50110"/>
    </source>
</evidence>
<dbReference type="Gene3D" id="3.30.565.10">
    <property type="entry name" value="Histidine kinase-like ATPase, C-terminal domain"/>
    <property type="match status" value="1"/>
</dbReference>
<evidence type="ECO:0000256" key="8">
    <source>
        <dbReference type="ARBA" id="ARBA00023012"/>
    </source>
</evidence>
<dbReference type="InterPro" id="IPR004358">
    <property type="entry name" value="Sig_transdc_His_kin-like_C"/>
</dbReference>
<dbReference type="Pfam" id="PF00512">
    <property type="entry name" value="HisKA"/>
    <property type="match status" value="1"/>
</dbReference>
<dbReference type="InterPro" id="IPR003594">
    <property type="entry name" value="HATPase_dom"/>
</dbReference>
<keyword evidence="7" id="KW-0067">ATP-binding</keyword>
<feature type="domain" description="Response regulatory" evidence="11">
    <location>
        <begin position="16"/>
        <end position="133"/>
    </location>
</feature>
<dbReference type="SMART" id="SM00086">
    <property type="entry name" value="PAC"/>
    <property type="match status" value="2"/>
</dbReference>
<dbReference type="PRINTS" id="PR00344">
    <property type="entry name" value="BCTRLSENSOR"/>
</dbReference>
<dbReference type="SMART" id="SM00388">
    <property type="entry name" value="HisKA"/>
    <property type="match status" value="1"/>
</dbReference>
<dbReference type="SUPFAM" id="SSF55785">
    <property type="entry name" value="PYP-like sensor domain (PAS domain)"/>
    <property type="match status" value="2"/>
</dbReference>
<dbReference type="Pfam" id="PF02518">
    <property type="entry name" value="HATPase_c"/>
    <property type="match status" value="1"/>
</dbReference>
<dbReference type="PROSITE" id="PS50109">
    <property type="entry name" value="HIS_KIN"/>
    <property type="match status" value="1"/>
</dbReference>
<evidence type="ECO:0000256" key="6">
    <source>
        <dbReference type="ARBA" id="ARBA00022777"/>
    </source>
</evidence>
<accession>A0ABZ2MPH9</accession>
<dbReference type="Pfam" id="PF00072">
    <property type="entry name" value="Response_reg"/>
    <property type="match status" value="1"/>
</dbReference>
<keyword evidence="6" id="KW-0418">Kinase</keyword>
<dbReference type="EMBL" id="CP147403">
    <property type="protein sequence ID" value="WXB87279.1"/>
    <property type="molecule type" value="Genomic_DNA"/>
</dbReference>
<dbReference type="CDD" id="cd00130">
    <property type="entry name" value="PAS"/>
    <property type="match status" value="1"/>
</dbReference>
<dbReference type="InterPro" id="IPR035965">
    <property type="entry name" value="PAS-like_dom_sf"/>
</dbReference>
<organism evidence="13 14">
    <name type="scientific">Metabacillus rhizosphaerae</name>
    <dbReference type="NCBI Taxonomy" id="3117747"/>
    <lineage>
        <taxon>Bacteria</taxon>
        <taxon>Bacillati</taxon>
        <taxon>Bacillota</taxon>
        <taxon>Bacilli</taxon>
        <taxon>Bacillales</taxon>
        <taxon>Bacillaceae</taxon>
        <taxon>Metabacillus</taxon>
    </lineage>
</organism>
<name>A0ABZ2MPH9_9BACI</name>
<evidence type="ECO:0000256" key="7">
    <source>
        <dbReference type="ARBA" id="ARBA00022840"/>
    </source>
</evidence>
<evidence type="ECO:0000256" key="5">
    <source>
        <dbReference type="ARBA" id="ARBA00022741"/>
    </source>
</evidence>
<feature type="domain" description="Histidine kinase" evidence="10">
    <location>
        <begin position="394"/>
        <end position="594"/>
    </location>
</feature>
<keyword evidence="8" id="KW-0902">Two-component regulatory system</keyword>
<dbReference type="InterPro" id="IPR001610">
    <property type="entry name" value="PAC"/>
</dbReference>
<evidence type="ECO:0000259" key="12">
    <source>
        <dbReference type="PROSITE" id="PS50112"/>
    </source>
</evidence>
<keyword evidence="4" id="KW-0808">Transferase</keyword>
<gene>
    <name evidence="13" type="ORF">WCV66_18865</name>
</gene>
<sequence>MKSYIEKWNTNANKVNILLVDDRPENLLALESVLSSPEYNLISVNSGEAALKHVLIDNIAVILLDVQMPGIDGFETARMIKSREKSKQIPIIFITAISQALEHVTEGYHSGAIDYIFKPFHPETLRMKIDAFIKIHRYQEQIMFQNEVLRVTGETLADTLVTFDETGKVITTNPAIDNMFGYMVEEIINEHINLIVPDLTKYFGDHIHIGTIIETTALRKNSSVFPADIQIGEASIGGQQVYVCSIRDVTERKLIEEERFRKIFEATPCLVSLRSLKDWHFINVNKSWLTYSGFNHYEEILNQSADPLTYISYEDIGETVVEMADLTHPVYNSRIKYLNKTGELREGLLSTELMELHGENCLLSVITDITERVLVEKEMARLDRLNIVGEMASGIVHEVRNPMTTIRGFLQMSKDFPSSEFIDIMIEELDRAHNIITEFLSVSKNNNSKREWKNLNGVIETLFPLIQAKAMYTDHHVDLDLAVCPSIQIHEREIRQLILNLSLNGLEAMSSSGTLTIKTYHQDDQVVLAIQDQGCGIKDEVIDKIGTPFFSTKKNGTGLGLSICHKVVSEHNGKIKIDSNDKGTTFLVYFPCEDNQLLGEDSHHMLNL</sequence>
<dbReference type="Gene3D" id="1.10.287.130">
    <property type="match status" value="1"/>
</dbReference>
<feature type="domain" description="PAS" evidence="12">
    <location>
        <begin position="145"/>
        <end position="198"/>
    </location>
</feature>
<dbReference type="SUPFAM" id="SSF55874">
    <property type="entry name" value="ATPase domain of HSP90 chaperone/DNA topoisomerase II/histidine kinase"/>
    <property type="match status" value="1"/>
</dbReference>
<dbReference type="InterPro" id="IPR005467">
    <property type="entry name" value="His_kinase_dom"/>
</dbReference>
<dbReference type="PANTHER" id="PTHR43547">
    <property type="entry name" value="TWO-COMPONENT HISTIDINE KINASE"/>
    <property type="match status" value="1"/>
</dbReference>
<dbReference type="InterPro" id="IPR036097">
    <property type="entry name" value="HisK_dim/P_sf"/>
</dbReference>
<dbReference type="PROSITE" id="PS50110">
    <property type="entry name" value="RESPONSE_REGULATORY"/>
    <property type="match status" value="1"/>
</dbReference>
<keyword evidence="3 9" id="KW-0597">Phosphoprotein</keyword>
<dbReference type="SMART" id="SM00387">
    <property type="entry name" value="HATPase_c"/>
    <property type="match status" value="1"/>
</dbReference>
<dbReference type="InterPro" id="IPR011006">
    <property type="entry name" value="CheY-like_superfamily"/>
</dbReference>
<dbReference type="PROSITE" id="PS50112">
    <property type="entry name" value="PAS"/>
    <property type="match status" value="1"/>
</dbReference>
<evidence type="ECO:0000259" key="10">
    <source>
        <dbReference type="PROSITE" id="PS50109"/>
    </source>
</evidence>
<evidence type="ECO:0000313" key="13">
    <source>
        <dbReference type="EMBL" id="WXB87279.1"/>
    </source>
</evidence>
<dbReference type="InterPro" id="IPR000014">
    <property type="entry name" value="PAS"/>
</dbReference>
<dbReference type="PANTHER" id="PTHR43547:SF2">
    <property type="entry name" value="HYBRID SIGNAL TRANSDUCTION HISTIDINE KINASE C"/>
    <property type="match status" value="1"/>
</dbReference>
<dbReference type="CDD" id="cd00082">
    <property type="entry name" value="HisKA"/>
    <property type="match status" value="1"/>
</dbReference>
<protein>
    <recommendedName>
        <fullName evidence="2">histidine kinase</fullName>
        <ecNumber evidence="2">2.7.13.3</ecNumber>
    </recommendedName>
</protein>
<dbReference type="InterPro" id="IPR036890">
    <property type="entry name" value="HATPase_C_sf"/>
</dbReference>
<dbReference type="SUPFAM" id="SSF47384">
    <property type="entry name" value="Homodimeric domain of signal transducing histidine kinase"/>
    <property type="match status" value="1"/>
</dbReference>
<dbReference type="Gene3D" id="3.30.450.20">
    <property type="entry name" value="PAS domain"/>
    <property type="match status" value="2"/>
</dbReference>
<evidence type="ECO:0000256" key="1">
    <source>
        <dbReference type="ARBA" id="ARBA00000085"/>
    </source>
</evidence>
<dbReference type="EC" id="2.7.13.3" evidence="2"/>
<evidence type="ECO:0000256" key="2">
    <source>
        <dbReference type="ARBA" id="ARBA00012438"/>
    </source>
</evidence>
<reference evidence="13 14" key="1">
    <citation type="submission" date="2024-02" db="EMBL/GenBank/DDBJ databases">
        <title>Seven novel Bacillus-like species.</title>
        <authorList>
            <person name="Liu G."/>
        </authorList>
    </citation>
    <scope>NUCLEOTIDE SEQUENCE [LARGE SCALE GENOMIC DNA]</scope>
    <source>
        <strain evidence="13 14">FJAT-53654</strain>
    </source>
</reference>
<dbReference type="Gene3D" id="3.40.50.2300">
    <property type="match status" value="1"/>
</dbReference>
<comment type="catalytic activity">
    <reaction evidence="1">
        <text>ATP + protein L-histidine = ADP + protein N-phospho-L-histidine.</text>
        <dbReference type="EC" id="2.7.13.3"/>
    </reaction>
</comment>
<dbReference type="SUPFAM" id="SSF52172">
    <property type="entry name" value="CheY-like"/>
    <property type="match status" value="1"/>
</dbReference>
<dbReference type="Proteomes" id="UP001368328">
    <property type="component" value="Chromosome"/>
</dbReference>
<evidence type="ECO:0000256" key="4">
    <source>
        <dbReference type="ARBA" id="ARBA00022679"/>
    </source>
</evidence>
<dbReference type="RefSeq" id="WP_338786507.1">
    <property type="nucleotide sequence ID" value="NZ_CP147403.1"/>
</dbReference>